<protein>
    <submittedName>
        <fullName evidence="1">Uncharacterized protein</fullName>
    </submittedName>
</protein>
<sequence>MCTTLHLWSSLVTFFNC</sequence>
<evidence type="ECO:0000313" key="1">
    <source>
        <dbReference type="EMBL" id="MBX65082.1"/>
    </source>
</evidence>
<proteinExistence type="predicted"/>
<dbReference type="AlphaFoldDB" id="A0A2P2QDN3"/>
<dbReference type="EMBL" id="GGEC01084598">
    <property type="protein sequence ID" value="MBX65082.1"/>
    <property type="molecule type" value="Transcribed_RNA"/>
</dbReference>
<accession>A0A2P2QDN3</accession>
<name>A0A2P2QDN3_RHIMU</name>
<organism evidence="1">
    <name type="scientific">Rhizophora mucronata</name>
    <name type="common">Asiatic mangrove</name>
    <dbReference type="NCBI Taxonomy" id="61149"/>
    <lineage>
        <taxon>Eukaryota</taxon>
        <taxon>Viridiplantae</taxon>
        <taxon>Streptophyta</taxon>
        <taxon>Embryophyta</taxon>
        <taxon>Tracheophyta</taxon>
        <taxon>Spermatophyta</taxon>
        <taxon>Magnoliopsida</taxon>
        <taxon>eudicotyledons</taxon>
        <taxon>Gunneridae</taxon>
        <taxon>Pentapetalae</taxon>
        <taxon>rosids</taxon>
        <taxon>fabids</taxon>
        <taxon>Malpighiales</taxon>
        <taxon>Rhizophoraceae</taxon>
        <taxon>Rhizophora</taxon>
    </lineage>
</organism>
<reference evidence="1" key="1">
    <citation type="submission" date="2018-02" db="EMBL/GenBank/DDBJ databases">
        <title>Rhizophora mucronata_Transcriptome.</title>
        <authorList>
            <person name="Meera S.P."/>
            <person name="Sreeshan A."/>
            <person name="Augustine A."/>
        </authorList>
    </citation>
    <scope>NUCLEOTIDE SEQUENCE</scope>
    <source>
        <tissue evidence="1">Leaf</tissue>
    </source>
</reference>